<sequence length="405" mass="46251">MKITLALFAILAFIGLGQSHQFPDFGYGPLHEDFQDFLDLVPVKKIVQVAAYYAKHDSEVQAAINFLTTTPTLKNLVIDFESIPEVTEFINGLYGQNIDIYNILNQINRALEINELIPPWVPSPIPGLFRDVKRLFNYDAFISVYVDKLKNSTPFVDLVNEIKSENFQVLVNKIFESQSVQIIQNGLKDKVNLKIVGDIFYLLFGITFPDHVKSLEEHFVDFFYLLPAQEMVDIVVKYLNEDKEVQNAVQFVTTSEFHDLLRATEALKEHQEFVLYLQNHGLNIIEQIKELHKAIGMEDYVPPKIENFLKAQIKTQEVGGGVKALLDDLYSLLPFEKIDALYEEKISKSKIFKDFYDAITSEEFVNLANNLAAQEPVKQLVAKSNEKGLDLAGFQRFGSRIIGFK</sequence>
<dbReference type="PANTHER" id="PTHR21163:SF1">
    <property type="entry name" value="PROTEIN G12"/>
    <property type="match status" value="1"/>
</dbReference>
<dbReference type="Pfam" id="PF06757">
    <property type="entry name" value="Ins_allergen_rp"/>
    <property type="match status" value="2"/>
</dbReference>
<dbReference type="InParanoid" id="E2A6E1"/>
<dbReference type="PANTHER" id="PTHR21163">
    <property type="entry name" value="PROTEIN G12"/>
    <property type="match status" value="1"/>
</dbReference>
<dbReference type="InterPro" id="IPR010629">
    <property type="entry name" value="Ins_allergen"/>
</dbReference>
<name>E2A6E1_CAMFO</name>
<proteinExistence type="predicted"/>
<dbReference type="EMBL" id="GL437123">
    <property type="protein sequence ID" value="EFN71026.1"/>
    <property type="molecule type" value="Genomic_DNA"/>
</dbReference>
<keyword evidence="1" id="KW-0732">Signal</keyword>
<evidence type="ECO:0000313" key="3">
    <source>
        <dbReference type="Proteomes" id="UP000000311"/>
    </source>
</evidence>
<organism evidence="3">
    <name type="scientific">Camponotus floridanus</name>
    <name type="common">Florida carpenter ant</name>
    <dbReference type="NCBI Taxonomy" id="104421"/>
    <lineage>
        <taxon>Eukaryota</taxon>
        <taxon>Metazoa</taxon>
        <taxon>Ecdysozoa</taxon>
        <taxon>Arthropoda</taxon>
        <taxon>Hexapoda</taxon>
        <taxon>Insecta</taxon>
        <taxon>Pterygota</taxon>
        <taxon>Neoptera</taxon>
        <taxon>Endopterygota</taxon>
        <taxon>Hymenoptera</taxon>
        <taxon>Apocrita</taxon>
        <taxon>Aculeata</taxon>
        <taxon>Formicoidea</taxon>
        <taxon>Formicidae</taxon>
        <taxon>Formicinae</taxon>
        <taxon>Camponotus</taxon>
    </lineage>
</organism>
<protein>
    <submittedName>
        <fullName evidence="2">Protein G12</fullName>
    </submittedName>
</protein>
<reference evidence="2 3" key="1">
    <citation type="journal article" date="2010" name="Science">
        <title>Genomic comparison of the ants Camponotus floridanus and Harpegnathos saltator.</title>
        <authorList>
            <person name="Bonasio R."/>
            <person name="Zhang G."/>
            <person name="Ye C."/>
            <person name="Mutti N.S."/>
            <person name="Fang X."/>
            <person name="Qin N."/>
            <person name="Donahue G."/>
            <person name="Yang P."/>
            <person name="Li Q."/>
            <person name="Li C."/>
            <person name="Zhang P."/>
            <person name="Huang Z."/>
            <person name="Berger S.L."/>
            <person name="Reinberg D."/>
            <person name="Wang J."/>
            <person name="Liebig J."/>
        </authorList>
    </citation>
    <scope>NUCLEOTIDE SEQUENCE [LARGE SCALE GENOMIC DNA]</scope>
    <source>
        <strain evidence="3">C129</strain>
    </source>
</reference>
<feature type="signal peptide" evidence="1">
    <location>
        <begin position="1"/>
        <end position="19"/>
    </location>
</feature>
<dbReference type="OrthoDB" id="7882129at2759"/>
<evidence type="ECO:0000313" key="2">
    <source>
        <dbReference type="EMBL" id="EFN71026.1"/>
    </source>
</evidence>
<feature type="chain" id="PRO_5003156672" evidence="1">
    <location>
        <begin position="20"/>
        <end position="405"/>
    </location>
</feature>
<evidence type="ECO:0000256" key="1">
    <source>
        <dbReference type="SAM" id="SignalP"/>
    </source>
</evidence>
<gene>
    <name evidence="2" type="ORF">EAG_09916</name>
</gene>
<dbReference type="Proteomes" id="UP000000311">
    <property type="component" value="Unassembled WGS sequence"/>
</dbReference>
<keyword evidence="3" id="KW-1185">Reference proteome</keyword>
<dbReference type="AlphaFoldDB" id="E2A6E1"/>
<dbReference type="OMA" id="KHIDYDV"/>
<accession>E2A6E1</accession>